<keyword evidence="2" id="KW-1185">Reference proteome</keyword>
<evidence type="ECO:0000313" key="2">
    <source>
        <dbReference type="Proteomes" id="UP000824120"/>
    </source>
</evidence>
<comment type="caution">
    <text evidence="1">The sequence shown here is derived from an EMBL/GenBank/DDBJ whole genome shotgun (WGS) entry which is preliminary data.</text>
</comment>
<reference evidence="1 2" key="1">
    <citation type="submission" date="2020-09" db="EMBL/GenBank/DDBJ databases">
        <title>De no assembly of potato wild relative species, Solanum commersonii.</title>
        <authorList>
            <person name="Cho K."/>
        </authorList>
    </citation>
    <scope>NUCLEOTIDE SEQUENCE [LARGE SCALE GENOMIC DNA]</scope>
    <source>
        <strain evidence="1">LZ3.2</strain>
        <tissue evidence="1">Leaf</tissue>
    </source>
</reference>
<organism evidence="1 2">
    <name type="scientific">Solanum commersonii</name>
    <name type="common">Commerson's wild potato</name>
    <name type="synonym">Commerson's nightshade</name>
    <dbReference type="NCBI Taxonomy" id="4109"/>
    <lineage>
        <taxon>Eukaryota</taxon>
        <taxon>Viridiplantae</taxon>
        <taxon>Streptophyta</taxon>
        <taxon>Embryophyta</taxon>
        <taxon>Tracheophyta</taxon>
        <taxon>Spermatophyta</taxon>
        <taxon>Magnoliopsida</taxon>
        <taxon>eudicotyledons</taxon>
        <taxon>Gunneridae</taxon>
        <taxon>Pentapetalae</taxon>
        <taxon>asterids</taxon>
        <taxon>lamiids</taxon>
        <taxon>Solanales</taxon>
        <taxon>Solanaceae</taxon>
        <taxon>Solanoideae</taxon>
        <taxon>Solaneae</taxon>
        <taxon>Solanum</taxon>
    </lineage>
</organism>
<dbReference type="AlphaFoldDB" id="A0A9J6A6F6"/>
<name>A0A9J6A6F6_SOLCO</name>
<dbReference type="EMBL" id="JACXVP010000002">
    <property type="protein sequence ID" value="KAG5620230.1"/>
    <property type="molecule type" value="Genomic_DNA"/>
</dbReference>
<protein>
    <submittedName>
        <fullName evidence="1">Uncharacterized protein</fullName>
    </submittedName>
</protein>
<sequence>MKIPTLCSIIDLRNHNFYVDYIIFLKEYENIMWRKMDDLSILFNRHLASLRIPWDKKFVESLASLKILWS</sequence>
<dbReference type="Proteomes" id="UP000824120">
    <property type="component" value="Chromosome 2"/>
</dbReference>
<accession>A0A9J6A6F6</accession>
<gene>
    <name evidence="1" type="ORF">H5410_005448</name>
</gene>
<proteinExistence type="predicted"/>
<evidence type="ECO:0000313" key="1">
    <source>
        <dbReference type="EMBL" id="KAG5620230.1"/>
    </source>
</evidence>